<sequence>MCASTTSPRHELISDFSQTSKQGETLGTRRIVFTSSLRDSREITIPQYCESKNSYIGSNSPTRTISLAVVCPASRCDGPSRHTYAVRHRRNWRCVELEIDGKGRPSIQLAVGHRGCDQFESRSMEESNGPRVAPGCAGESAARDSGRRAQAASTD</sequence>
<dbReference type="Proteomes" id="UP000077266">
    <property type="component" value="Unassembled WGS sequence"/>
</dbReference>
<gene>
    <name evidence="2" type="ORF">EXIGLDRAFT_705697</name>
</gene>
<name>A0A165BAG1_EXIGL</name>
<accession>A0A165BAG1</accession>
<evidence type="ECO:0000256" key="1">
    <source>
        <dbReference type="SAM" id="MobiDB-lite"/>
    </source>
</evidence>
<dbReference type="InParanoid" id="A0A165BAG1"/>
<feature type="region of interest" description="Disordered" evidence="1">
    <location>
        <begin position="120"/>
        <end position="155"/>
    </location>
</feature>
<proteinExistence type="predicted"/>
<organism evidence="2 3">
    <name type="scientific">Exidia glandulosa HHB12029</name>
    <dbReference type="NCBI Taxonomy" id="1314781"/>
    <lineage>
        <taxon>Eukaryota</taxon>
        <taxon>Fungi</taxon>
        <taxon>Dikarya</taxon>
        <taxon>Basidiomycota</taxon>
        <taxon>Agaricomycotina</taxon>
        <taxon>Agaricomycetes</taxon>
        <taxon>Auriculariales</taxon>
        <taxon>Exidiaceae</taxon>
        <taxon>Exidia</taxon>
    </lineage>
</organism>
<feature type="region of interest" description="Disordered" evidence="1">
    <location>
        <begin position="1"/>
        <end position="21"/>
    </location>
</feature>
<reference evidence="2 3" key="1">
    <citation type="journal article" date="2016" name="Mol. Biol. Evol.">
        <title>Comparative Genomics of Early-Diverging Mushroom-Forming Fungi Provides Insights into the Origins of Lignocellulose Decay Capabilities.</title>
        <authorList>
            <person name="Nagy L.G."/>
            <person name="Riley R."/>
            <person name="Tritt A."/>
            <person name="Adam C."/>
            <person name="Daum C."/>
            <person name="Floudas D."/>
            <person name="Sun H."/>
            <person name="Yadav J.S."/>
            <person name="Pangilinan J."/>
            <person name="Larsson K.H."/>
            <person name="Matsuura K."/>
            <person name="Barry K."/>
            <person name="Labutti K."/>
            <person name="Kuo R."/>
            <person name="Ohm R.A."/>
            <person name="Bhattacharya S.S."/>
            <person name="Shirouzu T."/>
            <person name="Yoshinaga Y."/>
            <person name="Martin F.M."/>
            <person name="Grigoriev I.V."/>
            <person name="Hibbett D.S."/>
        </authorList>
    </citation>
    <scope>NUCLEOTIDE SEQUENCE [LARGE SCALE GENOMIC DNA]</scope>
    <source>
        <strain evidence="2 3">HHB12029</strain>
    </source>
</reference>
<keyword evidence="3" id="KW-1185">Reference proteome</keyword>
<evidence type="ECO:0000313" key="3">
    <source>
        <dbReference type="Proteomes" id="UP000077266"/>
    </source>
</evidence>
<evidence type="ECO:0000313" key="2">
    <source>
        <dbReference type="EMBL" id="KZV80191.1"/>
    </source>
</evidence>
<protein>
    <submittedName>
        <fullName evidence="2">Uncharacterized protein</fullName>
    </submittedName>
</protein>
<dbReference type="AlphaFoldDB" id="A0A165BAG1"/>
<dbReference type="EMBL" id="KV426510">
    <property type="protein sequence ID" value="KZV80191.1"/>
    <property type="molecule type" value="Genomic_DNA"/>
</dbReference>